<feature type="non-terminal residue" evidence="2">
    <location>
        <position position="1"/>
    </location>
</feature>
<reference evidence="2 3" key="1">
    <citation type="submission" date="2017-10" db="EMBL/GenBank/DDBJ databases">
        <title>Extensive intraspecific genome diversity in a model arbuscular mycorrhizal fungus.</title>
        <authorList>
            <person name="Chen E.C.H."/>
            <person name="Morin E."/>
            <person name="Baudet D."/>
            <person name="Noel J."/>
            <person name="Ndikumana S."/>
            <person name="Charron P."/>
            <person name="St-Onge C."/>
            <person name="Giorgi J."/>
            <person name="Grigoriev I.V."/>
            <person name="Roux C."/>
            <person name="Martin F.M."/>
            <person name="Corradi N."/>
        </authorList>
    </citation>
    <scope>NUCLEOTIDE SEQUENCE [LARGE SCALE GENOMIC DNA]</scope>
    <source>
        <strain evidence="2 3">A1</strain>
    </source>
</reference>
<dbReference type="VEuPathDB" id="FungiDB:FUN_006099"/>
<dbReference type="VEuPathDB" id="FungiDB:RhiirFUN_012931"/>
<dbReference type="InterPro" id="IPR001025">
    <property type="entry name" value="BAH_dom"/>
</dbReference>
<dbReference type="VEuPathDB" id="FungiDB:RhiirA1_474415"/>
<proteinExistence type="predicted"/>
<accession>A0A2N0QYM1</accession>
<organism evidence="2 3">
    <name type="scientific">Rhizophagus irregularis</name>
    <dbReference type="NCBI Taxonomy" id="588596"/>
    <lineage>
        <taxon>Eukaryota</taxon>
        <taxon>Fungi</taxon>
        <taxon>Fungi incertae sedis</taxon>
        <taxon>Mucoromycota</taxon>
        <taxon>Glomeromycotina</taxon>
        <taxon>Glomeromycetes</taxon>
        <taxon>Glomerales</taxon>
        <taxon>Glomeraceae</taxon>
        <taxon>Rhizophagus</taxon>
    </lineage>
</organism>
<name>A0A2N0QYM1_9GLOM</name>
<comment type="caution">
    <text evidence="2">The sequence shown here is derived from an EMBL/GenBank/DDBJ whole genome shotgun (WGS) entry which is preliminary data.</text>
</comment>
<dbReference type="AlphaFoldDB" id="A0A2N0QYM1"/>
<dbReference type="Proteomes" id="UP000232688">
    <property type="component" value="Unassembled WGS sequence"/>
</dbReference>
<sequence>FYQAGDFILYNSQEEAGDNQQLGQINGIVIPKENSFEKLLYVQKIMYYSDLPNLLIAVWLTENREAINVDCVVVHHVKVWLENLPESENYDYRIREILYIHNNRSKIRQIHQQHQLPNQHNFQRLSFPLNLQHLKFFIDLYYNDFDAFGKSYYKLGGIYIQFGNMPLSMRQCFKNYFLIGLIPFDAKFADFIKPFIQQMQILQNGIIMTNYNGDKVIISGGLGMCIADLPQGNNLAGIRRHHGCRTCEVTQEDLNNTYFDIQLNGRYFDEYNDYILLKKRLEQVTEALLKVFRETFSNLPNLHALHHLPEIARNFGMLVNTSVSLKEAVHGLYKRTVLHTNKKDLSMDLSKRDNTLQTLRYLLDEIFSIHPDFQNIQVYGLWKQFKIQEQGLSTTLSTENLLTEITKIYKDVYKNFSAIIQRRVNYYDSIQFTVHLESDVYVNITLRVGEAIDVEVADSHGEQSYALIRVIMIHQDDSGNNNPFLLIDWFYRNGNVDSVTGFPIYGLQKKRCRFMVSPSTSNNSRSTT</sequence>
<dbReference type="PROSITE" id="PS51038">
    <property type="entry name" value="BAH"/>
    <property type="match status" value="1"/>
</dbReference>
<feature type="domain" description="BAH" evidence="1">
    <location>
        <begin position="444"/>
        <end position="528"/>
    </location>
</feature>
<gene>
    <name evidence="2" type="ORF">RhiirA1_474415</name>
</gene>
<evidence type="ECO:0000313" key="3">
    <source>
        <dbReference type="Proteomes" id="UP000232688"/>
    </source>
</evidence>
<protein>
    <recommendedName>
        <fullName evidence="1">BAH domain-containing protein</fullName>
    </recommendedName>
</protein>
<dbReference type="GO" id="GO:0003682">
    <property type="term" value="F:chromatin binding"/>
    <property type="evidence" value="ECO:0007669"/>
    <property type="project" value="InterPro"/>
</dbReference>
<evidence type="ECO:0000259" key="1">
    <source>
        <dbReference type="PROSITE" id="PS51038"/>
    </source>
</evidence>
<dbReference type="EMBL" id="LLXH01002249">
    <property type="protein sequence ID" value="PKC56158.1"/>
    <property type="molecule type" value="Genomic_DNA"/>
</dbReference>
<evidence type="ECO:0000313" key="2">
    <source>
        <dbReference type="EMBL" id="PKC56158.1"/>
    </source>
</evidence>
<reference evidence="2 3" key="2">
    <citation type="submission" date="2017-10" db="EMBL/GenBank/DDBJ databases">
        <title>Genome analyses suggest a sexual origin of heterokaryosis in a supposedly ancient asexual fungus.</title>
        <authorList>
            <person name="Corradi N."/>
            <person name="Sedzielewska K."/>
            <person name="Noel J."/>
            <person name="Charron P."/>
            <person name="Farinelli L."/>
            <person name="Marton T."/>
            <person name="Kruger M."/>
            <person name="Pelin A."/>
            <person name="Brachmann A."/>
            <person name="Corradi N."/>
        </authorList>
    </citation>
    <scope>NUCLEOTIDE SEQUENCE [LARGE SCALE GENOMIC DNA]</scope>
    <source>
        <strain evidence="2 3">A1</strain>
    </source>
</reference>